<proteinExistence type="predicted"/>
<name>A0A8J8P5R4_HALGN</name>
<organism evidence="4 5">
    <name type="scientific">Halteria grandinella</name>
    <dbReference type="NCBI Taxonomy" id="5974"/>
    <lineage>
        <taxon>Eukaryota</taxon>
        <taxon>Sar</taxon>
        <taxon>Alveolata</taxon>
        <taxon>Ciliophora</taxon>
        <taxon>Intramacronucleata</taxon>
        <taxon>Spirotrichea</taxon>
        <taxon>Stichotrichia</taxon>
        <taxon>Sporadotrichida</taxon>
        <taxon>Halteriidae</taxon>
        <taxon>Halteria</taxon>
    </lineage>
</organism>
<dbReference type="SUPFAM" id="SSF49265">
    <property type="entry name" value="Fibronectin type III"/>
    <property type="match status" value="2"/>
</dbReference>
<dbReference type="InterPro" id="IPR003961">
    <property type="entry name" value="FN3_dom"/>
</dbReference>
<feature type="transmembrane region" description="Helical" evidence="2">
    <location>
        <begin position="2026"/>
        <end position="2051"/>
    </location>
</feature>
<feature type="compositionally biased region" description="Basic residues" evidence="1">
    <location>
        <begin position="2381"/>
        <end position="2397"/>
    </location>
</feature>
<keyword evidence="2" id="KW-0812">Transmembrane</keyword>
<keyword evidence="5" id="KW-1185">Reference proteome</keyword>
<dbReference type="InterPro" id="IPR036116">
    <property type="entry name" value="FN3_sf"/>
</dbReference>
<accession>A0A8J8P5R4</accession>
<feature type="transmembrane region" description="Helical" evidence="2">
    <location>
        <begin position="1871"/>
        <end position="1897"/>
    </location>
</feature>
<evidence type="ECO:0000259" key="3">
    <source>
        <dbReference type="PROSITE" id="PS50853"/>
    </source>
</evidence>
<feature type="transmembrane region" description="Helical" evidence="2">
    <location>
        <begin position="1790"/>
        <end position="1811"/>
    </location>
</feature>
<dbReference type="OrthoDB" id="443915at2759"/>
<feature type="transmembrane region" description="Helical" evidence="2">
    <location>
        <begin position="1956"/>
        <end position="1976"/>
    </location>
</feature>
<feature type="compositionally biased region" description="Basic and acidic residues" evidence="1">
    <location>
        <begin position="2371"/>
        <end position="2380"/>
    </location>
</feature>
<keyword evidence="2" id="KW-0472">Membrane</keyword>
<evidence type="ECO:0000256" key="2">
    <source>
        <dbReference type="SAM" id="Phobius"/>
    </source>
</evidence>
<dbReference type="EMBL" id="RRYP01000143">
    <property type="protein sequence ID" value="TNV87931.1"/>
    <property type="molecule type" value="Genomic_DNA"/>
</dbReference>
<gene>
    <name evidence="4" type="ORF">FGO68_gene5766</name>
</gene>
<dbReference type="Proteomes" id="UP000785679">
    <property type="component" value="Unassembled WGS sequence"/>
</dbReference>
<comment type="caution">
    <text evidence="4">The sequence shown here is derived from an EMBL/GenBank/DDBJ whole genome shotgun (WGS) entry which is preliminary data.</text>
</comment>
<evidence type="ECO:0000313" key="5">
    <source>
        <dbReference type="Proteomes" id="UP000785679"/>
    </source>
</evidence>
<feature type="domain" description="Fibronectin type-III" evidence="3">
    <location>
        <begin position="442"/>
        <end position="544"/>
    </location>
</feature>
<dbReference type="Gene3D" id="2.60.40.10">
    <property type="entry name" value="Immunoglobulins"/>
    <property type="match status" value="1"/>
</dbReference>
<keyword evidence="2" id="KW-1133">Transmembrane helix</keyword>
<dbReference type="CDD" id="cd00063">
    <property type="entry name" value="FN3"/>
    <property type="match status" value="1"/>
</dbReference>
<reference evidence="4" key="1">
    <citation type="submission" date="2019-06" db="EMBL/GenBank/DDBJ databases">
        <authorList>
            <person name="Zheng W."/>
        </authorList>
    </citation>
    <scope>NUCLEOTIDE SEQUENCE</scope>
    <source>
        <strain evidence="4">QDHG01</strain>
    </source>
</reference>
<sequence length="2412" mass="274174">MIQAKVISVNLTNISISNDQLVTPLQYVLLYSPNDENTWVNLTAALTALPTQVNLTDGLISGKLHFFKLMVSNRYGDTNSSVLKVVGCKEPQTPPGIPSLYYLTDKGQFWFYIINPKDDGASRITNYTLLIQNWRTFDRADDSIAQDIYSVYAEKGFSGSDYGSFGWAAISSNYLGFPPEPGFEYRVYITASYNDVGKGPGQSEYLQFFVPSIPIRMPPLSVRVIPNYLYIEFDTPTREDAGYIVPTNYPEFIMRYEIFVQNLTTNEWISVSNQTTNNAYIKQSLQYYECQKPYEYSKKLHCCYSCNIQPGKQFNFRVVPSNWFSTNRSVYSEITAYADKEPDPLQSFTLKNLTGSYAILSYVMPLSDGGDPIIDITISWDQFNGTWTSFNITPSSKLFYNFTYLGGQPFPTNTPVSFSALCWNRLGNSTLAKNLSFVTYDFPRNVSQPFIDVVEEKMVRINWTNVNQQVLGPITHYLVKFTKADTVNWVNLTSASAPNTTLKLYYEHRFNFTKKTRYLYQLCPVNAVGLGPCSEPINVYSHIDTNLSSPFPKVIGKVGGSSVIKFVDFNNARDVIAIGWKYQVSSINYAIVTVYRGDRYYPEWEKVISDTNEISAVRHSPDGLKMVVMMTTSEFHYLNANNGTVIAFIKLSPLEQNYFPNGRNLILTNGINARIFVSYSACGDEQCESNGAKMYNLDATGIQIGALNDVYRGQTDGSSVIILQDQVDSAYVYLFAVWKEVGSIDFSVRNTFQSTVYYDHICQNCSGGSNVIASTSQINATDKVVVMVDQEAKTYMIYVFNGGGSIPISFTNKFKFTQDIIASVDTNLAIQVISMELILHVYQSCSQMYLAKLNSTSQTIGVSEIPTVYQTYMAFPLNLSERFAIFIQNSTQFLFVKHGAAFEFPHIKKSGYFEEQVGMIYSFDQDSNCQFYGDNYYKDGDPKLYQSGLLSQVDAGSLSPMAIDFLPVTTQIISPLVNAEMPAILTQNFQINEKWCSLSTQYSQEVQTAPIIQHKYRQQQKRVLPIGSHPQKCTPILGGYGSIEEEPLAEVRQANGSAVPSWVSYDIATYNLILSNQSWQEQQMIIVIRGKCKNHQVIFARTIELKPPGRAPYFETNMTELVTVPFNRSFSFMIPKLICENLFENITIIESGTQLLPQEFTFNQQAMQMNFVSRNVSAKRNFQISIISLDQLNLVTNVTFSVHVKNEKPYFKQQMKSTYTVFFNSTEKISAQEMFDYENSPLRIACFKPPYIDCSSGSYIYVDAMKKTSIGTYTFLLNVTDEMDPTSYDITIQIIAPQPYFKEDKLEGQKIKLYGESKINLSKIIDDNDFKVDVEYFSEGMKPLPGFFYTVGNELYAIPKIEDVGEYKLEVYLYNWHSDPTMYQLNITVPPLPPNNQDAQDSIKAASNLGYPEFSSSLSDLEVVQCNTTVYVFPNTTDLDNDNVTIANVNFGLASNFSVFNPLTKAVVFYPKTLQHSQGSPYTISVTLSDDNKKFPLQKTYLMKLSIVNPTDITKVSYKPCIVDPRKGVIVPPGPGGPEPPTPPPKVKPQDVTIKITKVNQAGRISIRVQPPIEEIMSQLNQSNIKVVNTKQLRSPLNYSIVEIDQSRGYIYLQLNYTDIANLSIISQDQIETQITKKFAVVDSNGQQYVLKPGITARSTIPKQANPDQLQSLKGKQATIGSFASIFAGLSGVQNIWAQSAIVNIYSTFDALSFLSVIHLVDVDIPQSVQFVMKIVFDMAQFNVLPYNGTEKSHCTFAEGKDEAYSDKLEQLGFQSHNFILNADSCMQVYLLYIAVLASRKFIFLPILRALERRKMLRRFQIFLRWCLGDYSWQQQVNGLFILTKQFYQTIAISCILHFHRFSNWNLSGEVLASIYALIFAALILLLPFIYTMLWVLKHPIFDPQGNRSWCQHLFENLRFEKKRVPDQFAPLWEILKMWRILINACGIIFFKGQCILQLLVLLMTSIAAILFIIIVKPFRQGGWRLEAAIEIAQVLYCFLMVAQKRTAYKGNIERTVYEREFIGQWQLGLIALVGMLGLFPLILSQLLSLIKWIQSHFEEKPVRKLDQQYHTQVSETSQSIQQVDEPEVKTFIPYPPEPMQEHRKPLPIEYGPCVFAIEGSVDAGNDMRDYQDPDAHKEEAEPKNDSAVFANNRDRQKRLRFQGGLERNKFADKYLVQNTISDQKARYALSGSRPEYKISDYSDSVYRDDQSSYIKDARGAGDSRSFLWPWPQLQRENRWLKKNINFDKAKNSTIDIHDINAELKTPSNREIDSGFSRPRQSFDQQLQGLQKTGSTLTPKGLTTINRFRRSVCIDGGLDQIHGSSQLSSQRIHLPPIIISQFTEEECKTSQIEENLPPGNAEPESDEQLSLEERKSEEQVKKRKKNKQKKLKGAGKLKKRLQIETMPIYNNR</sequence>
<evidence type="ECO:0000256" key="1">
    <source>
        <dbReference type="SAM" id="MobiDB-lite"/>
    </source>
</evidence>
<dbReference type="PROSITE" id="PS50853">
    <property type="entry name" value="FN3"/>
    <property type="match status" value="1"/>
</dbReference>
<evidence type="ECO:0000313" key="4">
    <source>
        <dbReference type="EMBL" id="TNV87931.1"/>
    </source>
</evidence>
<dbReference type="InterPro" id="IPR013783">
    <property type="entry name" value="Ig-like_fold"/>
</dbReference>
<feature type="region of interest" description="Disordered" evidence="1">
    <location>
        <begin position="2351"/>
        <end position="2397"/>
    </location>
</feature>
<protein>
    <recommendedName>
        <fullName evidence="3">Fibronectin type-III domain-containing protein</fullName>
    </recommendedName>
</protein>